<proteinExistence type="predicted"/>
<dbReference type="EMBL" id="LR796525">
    <property type="protein sequence ID" value="CAB4149501.1"/>
    <property type="molecule type" value="Genomic_DNA"/>
</dbReference>
<gene>
    <name evidence="1" type="ORF">UFOVP551_3</name>
</gene>
<protein>
    <submittedName>
        <fullName evidence="1">Uncharacterized protein</fullName>
    </submittedName>
</protein>
<name>A0A6J5MU11_9CAUD</name>
<accession>A0A6J5MU11</accession>
<organism evidence="1">
    <name type="scientific">uncultured Caudovirales phage</name>
    <dbReference type="NCBI Taxonomy" id="2100421"/>
    <lineage>
        <taxon>Viruses</taxon>
        <taxon>Duplodnaviria</taxon>
        <taxon>Heunggongvirae</taxon>
        <taxon>Uroviricota</taxon>
        <taxon>Caudoviricetes</taxon>
        <taxon>Peduoviridae</taxon>
        <taxon>Maltschvirus</taxon>
        <taxon>Maltschvirus maltsch</taxon>
    </lineage>
</organism>
<reference evidence="1" key="1">
    <citation type="submission" date="2020-04" db="EMBL/GenBank/DDBJ databases">
        <authorList>
            <person name="Chiriac C."/>
            <person name="Salcher M."/>
            <person name="Ghai R."/>
            <person name="Kavagutti S V."/>
        </authorList>
    </citation>
    <scope>NUCLEOTIDE SEQUENCE</scope>
</reference>
<sequence>MISQYWVGQIPERPMSVQINDSEGQALNLSGYSTFNFKMLDSNNTEVDLSSGQVVLTQLFDGKLSYVWPTTKSLFQYPGDYIIQIELTGTGKKDYTNTHTIRVRELGKRFR</sequence>
<evidence type="ECO:0000313" key="1">
    <source>
        <dbReference type="EMBL" id="CAB4149501.1"/>
    </source>
</evidence>